<evidence type="ECO:0000256" key="1">
    <source>
        <dbReference type="ARBA" id="ARBA00006847"/>
    </source>
</evidence>
<dbReference type="InterPro" id="IPR054712">
    <property type="entry name" value="Cas3-like_dom"/>
</dbReference>
<dbReference type="GO" id="GO:0046872">
    <property type="term" value="F:metal ion binding"/>
    <property type="evidence" value="ECO:0007669"/>
    <property type="project" value="UniProtKB-KW"/>
</dbReference>
<evidence type="ECO:0000256" key="5">
    <source>
        <dbReference type="ARBA" id="ARBA00022801"/>
    </source>
</evidence>
<dbReference type="CDD" id="cd09641">
    <property type="entry name" value="Cas3''_I"/>
    <property type="match status" value="1"/>
</dbReference>
<name>A0AA44IDB1_STRE0</name>
<dbReference type="NCBIfam" id="TIGR01596">
    <property type="entry name" value="cas3_HD"/>
    <property type="match status" value="1"/>
</dbReference>
<dbReference type="GO" id="GO:0051607">
    <property type="term" value="P:defense response to virus"/>
    <property type="evidence" value="ECO:0007669"/>
    <property type="project" value="UniProtKB-KW"/>
</dbReference>
<dbReference type="GO" id="GO:0003723">
    <property type="term" value="F:RNA binding"/>
    <property type="evidence" value="ECO:0007669"/>
    <property type="project" value="TreeGrafter"/>
</dbReference>
<keyword evidence="10" id="KW-0255">Endonuclease</keyword>
<comment type="caution">
    <text evidence="10">The sequence shown here is derived from an EMBL/GenBank/DDBJ whole genome shotgun (WGS) entry which is preliminary data.</text>
</comment>
<dbReference type="GO" id="GO:0004519">
    <property type="term" value="F:endonuclease activity"/>
    <property type="evidence" value="ECO:0007669"/>
    <property type="project" value="UniProtKB-KW"/>
</dbReference>
<reference evidence="10 11" key="1">
    <citation type="submission" date="2020-04" db="EMBL/GenBank/DDBJ databases">
        <title>MicrobeNet Type strains.</title>
        <authorList>
            <person name="Nicholson A.C."/>
        </authorList>
    </citation>
    <scope>NUCLEOTIDE SEQUENCE [LARGE SCALE GENOMIC DNA]</scope>
    <source>
        <strain evidence="10 11">DSM 40738</strain>
    </source>
</reference>
<keyword evidence="10" id="KW-0540">Nuclease</keyword>
<keyword evidence="8" id="KW-0051">Antiviral defense</keyword>
<keyword evidence="7" id="KW-0067">ATP-binding</keyword>
<evidence type="ECO:0000256" key="3">
    <source>
        <dbReference type="ARBA" id="ARBA00022723"/>
    </source>
</evidence>
<dbReference type="Pfam" id="PF00270">
    <property type="entry name" value="DEAD"/>
    <property type="match status" value="1"/>
</dbReference>
<dbReference type="AlphaFoldDB" id="A0AA44IDB1"/>
<dbReference type="SUPFAM" id="SSF52540">
    <property type="entry name" value="P-loop containing nucleoside triphosphate hydrolases"/>
    <property type="match status" value="1"/>
</dbReference>
<dbReference type="EMBL" id="JAAXOU010000070">
    <property type="protein sequence ID" value="NKY14317.1"/>
    <property type="molecule type" value="Genomic_DNA"/>
</dbReference>
<dbReference type="Pfam" id="PF18395">
    <property type="entry name" value="Cas3_C"/>
    <property type="match status" value="1"/>
</dbReference>
<sequence length="952" mass="101750">MSDVCPDSRLWGKERGLSRRYPVLCHLLDTAAVCQVLWDRLLGEGMRARIADALGLSVSDARAVVSFWAGLHDLGKITPAFQAQVPEAFAAVRGEPAYRVQPGVTEERGLRHEAATHWALTSLLAEVGYPEGRRLPDGRQLLRGAVGHQVAQLLGGHHGCFGEVLKGREVARAEAYQPGLGGVGWAEQRRVHLGEVRRVTGAVAVPERGLPAELAVVVTGLVVVSDWLASQAGVVESLMPPLGWRAAPEQVDGHWRRAREAAAGVVSAAGVGRAVFASERFEEMFPFPPNPLQQDLVERLPGLVEQGGSGLLLVTAPTGDGKTEAALYAASVLGRAAGCRGAFVALPTMATADAMYPRVRGFAERSLEGERALTLLHSMAWLRPAEAPLADVGGGAVSAGSATAAEAERWLRYRHRGLLAPLGVGTIDQVLAGVLPLRYGVLRLFGLAEKVFVVDEAHAYGPWMHQLLVRLLEWLGALGAPVVLLSATLTGRTAGSLVEAYRRGAGFEGGGPVEPRYPGWLFVSGRTGEVSAPRQVASGRERTLDVVVRPVEWDVADAAVAPVRAGGRRAALREELRQVVEEGGTALVCCTTVAEAQRTFRDLAGAFPELAAREGGLRLLHSRFAARVRQETTAQCEAAYGKPRAGETTGPRSASVLVATQVVEQSLDLDFDVVVSDLAPLAQLLQRAGRCRRHARGASGRPAWAADEDRPRLVVLDPLAHASGGGRPPVSWGRVYDAGLLWRTSLLLARESDGIAVPDGVQRLVDEVYAEEFVDGLEESARRELERLDGERIAGESAEAYLADLVGIYAPADVAGDLHRLSRREAGVSEELLTTRLGADTGRALCVFEQGDGSVSLDTDGEVRLPGPELSQDDLRVVMAHVAPVPGRWLREGAADAEELPKGWERHFVLREVAVLRMSPAGDGAVERGEGVWSCRRGSLTISVSKVGLEAE</sequence>
<dbReference type="SMART" id="SM00487">
    <property type="entry name" value="DEXDc"/>
    <property type="match status" value="1"/>
</dbReference>
<keyword evidence="6" id="KW-0347">Helicase</keyword>
<protein>
    <submittedName>
        <fullName evidence="10">CRISPR-associated endonuclease Cas3</fullName>
    </submittedName>
</protein>
<evidence type="ECO:0000256" key="7">
    <source>
        <dbReference type="ARBA" id="ARBA00022840"/>
    </source>
</evidence>
<evidence type="ECO:0000259" key="9">
    <source>
        <dbReference type="PROSITE" id="PS51643"/>
    </source>
</evidence>
<evidence type="ECO:0000256" key="2">
    <source>
        <dbReference type="ARBA" id="ARBA00009046"/>
    </source>
</evidence>
<dbReference type="InterPro" id="IPR006483">
    <property type="entry name" value="CRISPR-assoc_Cas3_HD"/>
</dbReference>
<evidence type="ECO:0000256" key="4">
    <source>
        <dbReference type="ARBA" id="ARBA00022741"/>
    </source>
</evidence>
<evidence type="ECO:0000313" key="11">
    <source>
        <dbReference type="Proteomes" id="UP000570003"/>
    </source>
</evidence>
<evidence type="ECO:0000313" key="10">
    <source>
        <dbReference type="EMBL" id="NKY14317.1"/>
    </source>
</evidence>
<dbReference type="GO" id="GO:0005524">
    <property type="term" value="F:ATP binding"/>
    <property type="evidence" value="ECO:0007669"/>
    <property type="project" value="UniProtKB-KW"/>
</dbReference>
<evidence type="ECO:0000256" key="8">
    <source>
        <dbReference type="ARBA" id="ARBA00023118"/>
    </source>
</evidence>
<dbReference type="CDD" id="cd17930">
    <property type="entry name" value="DEXHc_cas3"/>
    <property type="match status" value="1"/>
</dbReference>
<comment type="similarity">
    <text evidence="2">In the central section; belongs to the CRISPR-associated helicase Cas3 family.</text>
</comment>
<dbReference type="Pfam" id="PF22590">
    <property type="entry name" value="Cas3-like_C_2"/>
    <property type="match status" value="1"/>
</dbReference>
<dbReference type="GO" id="GO:0016787">
    <property type="term" value="F:hydrolase activity"/>
    <property type="evidence" value="ECO:0007669"/>
    <property type="project" value="UniProtKB-KW"/>
</dbReference>
<evidence type="ECO:0000256" key="6">
    <source>
        <dbReference type="ARBA" id="ARBA00022806"/>
    </source>
</evidence>
<dbReference type="PROSITE" id="PS51643">
    <property type="entry name" value="HD_CAS3"/>
    <property type="match status" value="1"/>
</dbReference>
<comment type="similarity">
    <text evidence="1">In the N-terminal section; belongs to the CRISPR-associated nuclease Cas3-HD family.</text>
</comment>
<feature type="domain" description="HD Cas3-type" evidence="9">
    <location>
        <begin position="16"/>
        <end position="228"/>
    </location>
</feature>
<keyword evidence="3" id="KW-0479">Metal-binding</keyword>
<dbReference type="Pfam" id="PF18019">
    <property type="entry name" value="Cas3_HD"/>
    <property type="match status" value="1"/>
</dbReference>
<dbReference type="Proteomes" id="UP000570003">
    <property type="component" value="Unassembled WGS sequence"/>
</dbReference>
<accession>A0AA44IDB1</accession>
<dbReference type="GO" id="GO:0003724">
    <property type="term" value="F:RNA helicase activity"/>
    <property type="evidence" value="ECO:0007669"/>
    <property type="project" value="TreeGrafter"/>
</dbReference>
<organism evidence="10 11">
    <name type="scientific">Streptomyces somaliensis (strain ATCC 33201 / DSM 40738 / JCM 12659 / KCTC 9044 / NCTC 11332 / NRRL B-12077 / IP 733)</name>
    <dbReference type="NCBI Taxonomy" id="1134445"/>
    <lineage>
        <taxon>Bacteria</taxon>
        <taxon>Bacillati</taxon>
        <taxon>Actinomycetota</taxon>
        <taxon>Actinomycetes</taxon>
        <taxon>Kitasatosporales</taxon>
        <taxon>Streptomycetaceae</taxon>
        <taxon>Streptomyces</taxon>
    </lineage>
</organism>
<dbReference type="InterPro" id="IPR050547">
    <property type="entry name" value="DEAD_box_RNA_helicases"/>
</dbReference>
<dbReference type="InterPro" id="IPR011545">
    <property type="entry name" value="DEAD/DEAH_box_helicase_dom"/>
</dbReference>
<keyword evidence="11" id="KW-1185">Reference proteome</keyword>
<keyword evidence="5" id="KW-0378">Hydrolase</keyword>
<keyword evidence="4" id="KW-0547">Nucleotide-binding</keyword>
<gene>
    <name evidence="10" type="ORF">HGA06_09125</name>
</gene>
<dbReference type="InterPro" id="IPR038257">
    <property type="entry name" value="CRISPR-assoc_Cas3_HD_sf"/>
</dbReference>
<dbReference type="PANTHER" id="PTHR47963">
    <property type="entry name" value="DEAD-BOX ATP-DEPENDENT RNA HELICASE 47, MITOCHONDRIAL"/>
    <property type="match status" value="1"/>
</dbReference>
<dbReference type="Gene3D" id="1.10.3210.30">
    <property type="match status" value="1"/>
</dbReference>
<dbReference type="PANTHER" id="PTHR47963:SF9">
    <property type="entry name" value="CRISPR-ASSOCIATED ENDONUCLEASE_HELICASE CAS3"/>
    <property type="match status" value="1"/>
</dbReference>
<dbReference type="InterPro" id="IPR041372">
    <property type="entry name" value="Cas3_C"/>
</dbReference>
<dbReference type="InterPro" id="IPR014001">
    <property type="entry name" value="Helicase_ATP-bd"/>
</dbReference>
<proteinExistence type="inferred from homology"/>
<dbReference type="Gene3D" id="3.40.50.300">
    <property type="entry name" value="P-loop containing nucleotide triphosphate hydrolases"/>
    <property type="match status" value="2"/>
</dbReference>
<dbReference type="InterPro" id="IPR027417">
    <property type="entry name" value="P-loop_NTPase"/>
</dbReference>